<name>A0A133N4M0_FINMA</name>
<organism evidence="1 2">
    <name type="scientific">Finegoldia magna</name>
    <name type="common">Peptostreptococcus magnus</name>
    <dbReference type="NCBI Taxonomy" id="1260"/>
    <lineage>
        <taxon>Bacteria</taxon>
        <taxon>Bacillati</taxon>
        <taxon>Bacillota</taxon>
        <taxon>Tissierellia</taxon>
        <taxon>Tissierellales</taxon>
        <taxon>Peptoniphilaceae</taxon>
        <taxon>Finegoldia</taxon>
    </lineage>
</organism>
<gene>
    <name evidence="1" type="ORF">B9N49_00615</name>
</gene>
<dbReference type="Proteomes" id="UP000215413">
    <property type="component" value="Unassembled WGS sequence"/>
</dbReference>
<reference evidence="2" key="1">
    <citation type="submission" date="2017-04" db="EMBL/GenBank/DDBJ databases">
        <title>Finegoldia magna isolated from orthopedic joint implant-associated infections.</title>
        <authorList>
            <person name="Bjorklund S."/>
            <person name="Bruggemann H."/>
            <person name="Jensen A."/>
            <person name="Hellmark B."/>
            <person name="Soderquist B."/>
        </authorList>
    </citation>
    <scope>NUCLEOTIDE SEQUENCE [LARGE SCALE GENOMIC DNA]</scope>
    <source>
        <strain evidence="2">CCUG 54800</strain>
    </source>
</reference>
<protein>
    <submittedName>
        <fullName evidence="1">Uncharacterized protein</fullName>
    </submittedName>
</protein>
<evidence type="ECO:0000313" key="2">
    <source>
        <dbReference type="Proteomes" id="UP000215413"/>
    </source>
</evidence>
<dbReference type="RefSeq" id="WP_060790049.1">
    <property type="nucleotide sequence ID" value="NZ_KQ956466.1"/>
</dbReference>
<accession>A0A133N4M0</accession>
<dbReference type="AlphaFoldDB" id="A0A133N4M0"/>
<proteinExistence type="predicted"/>
<sequence>MENLLKGQKYLMNDNPQLEIGEVVSLSPFAVEINGMKYSSTDFTIYVPCADICRLLDIDFEPQDYMRIFKVGDMVSVTDRKDSLIIHNRLVIA</sequence>
<dbReference type="EMBL" id="NDYC01000004">
    <property type="protein sequence ID" value="OXZ29157.1"/>
    <property type="molecule type" value="Genomic_DNA"/>
</dbReference>
<evidence type="ECO:0000313" key="1">
    <source>
        <dbReference type="EMBL" id="OXZ29157.1"/>
    </source>
</evidence>
<comment type="caution">
    <text evidence="1">The sequence shown here is derived from an EMBL/GenBank/DDBJ whole genome shotgun (WGS) entry which is preliminary data.</text>
</comment>